<proteinExistence type="predicted"/>
<organism evidence="1 2">
    <name type="scientific">Acaromyces ingoldii</name>
    <dbReference type="NCBI Taxonomy" id="215250"/>
    <lineage>
        <taxon>Eukaryota</taxon>
        <taxon>Fungi</taxon>
        <taxon>Dikarya</taxon>
        <taxon>Basidiomycota</taxon>
        <taxon>Ustilaginomycotina</taxon>
        <taxon>Exobasidiomycetes</taxon>
        <taxon>Exobasidiales</taxon>
        <taxon>Cryptobasidiaceae</taxon>
        <taxon>Acaromyces</taxon>
    </lineage>
</organism>
<gene>
    <name evidence="1" type="ORF">FA10DRAFT_263993</name>
</gene>
<reference evidence="1" key="1">
    <citation type="journal article" date="2018" name="Mol. Biol. Evol.">
        <title>Broad Genomic Sampling Reveals a Smut Pathogenic Ancestry of the Fungal Clade Ustilaginomycotina.</title>
        <authorList>
            <person name="Kijpornyongpan T."/>
            <person name="Mondo S.J."/>
            <person name="Barry K."/>
            <person name="Sandor L."/>
            <person name="Lee J."/>
            <person name="Lipzen A."/>
            <person name="Pangilinan J."/>
            <person name="LaButti K."/>
            <person name="Hainaut M."/>
            <person name="Henrissat B."/>
            <person name="Grigoriev I.V."/>
            <person name="Spatafora J.W."/>
            <person name="Aime M.C."/>
        </authorList>
    </citation>
    <scope>NUCLEOTIDE SEQUENCE [LARGE SCALE GENOMIC DNA]</scope>
    <source>
        <strain evidence="1">MCA 4198</strain>
    </source>
</reference>
<name>A0A316YUU2_9BASI</name>
<sequence length="71" mass="7985">MNKKARMSLCYAWAACGLSASQPYVTYQRAPPTPPEQRTEHRVPPLPHLQNVVRYKTAFAPTSRDLKALSS</sequence>
<keyword evidence="2" id="KW-1185">Reference proteome</keyword>
<dbReference type="EMBL" id="KZ819634">
    <property type="protein sequence ID" value="PWN93330.1"/>
    <property type="molecule type" value="Genomic_DNA"/>
</dbReference>
<dbReference type="InParanoid" id="A0A316YUU2"/>
<dbReference type="GeneID" id="37042378"/>
<dbReference type="AlphaFoldDB" id="A0A316YUU2"/>
<accession>A0A316YUU2</accession>
<dbReference type="RefSeq" id="XP_025380528.1">
    <property type="nucleotide sequence ID" value="XM_025520462.1"/>
</dbReference>
<evidence type="ECO:0000313" key="2">
    <source>
        <dbReference type="Proteomes" id="UP000245768"/>
    </source>
</evidence>
<protein>
    <submittedName>
        <fullName evidence="1">Uncharacterized protein</fullName>
    </submittedName>
</protein>
<dbReference type="Proteomes" id="UP000245768">
    <property type="component" value="Unassembled WGS sequence"/>
</dbReference>
<evidence type="ECO:0000313" key="1">
    <source>
        <dbReference type="EMBL" id="PWN93330.1"/>
    </source>
</evidence>